<dbReference type="RefSeq" id="WP_108542726.1">
    <property type="nucleotide sequence ID" value="NZ_PYJM01000001.1"/>
</dbReference>
<dbReference type="AlphaFoldDB" id="A0A2T6GQP7"/>
<dbReference type="EMBL" id="PYJM01000001">
    <property type="protein sequence ID" value="PUA46473.1"/>
    <property type="molecule type" value="Genomic_DNA"/>
</dbReference>
<dbReference type="Pfam" id="PF11275">
    <property type="entry name" value="DUF3077"/>
    <property type="match status" value="1"/>
</dbReference>
<sequence length="95" mass="10446">MTASVKTLGIVTFAPCGDKDQSLFKVNPDIPVGEALEHASNLFHYAKKLMLDAAMEPQGERYAWPAYYLCEMGKAVVDDLSQALLPEATVQLERS</sequence>
<comment type="caution">
    <text evidence="1">The sequence shown here is derived from an EMBL/GenBank/DDBJ whole genome shotgun (WGS) entry which is preliminary data.</text>
</comment>
<accession>A0A2T6GQP7</accession>
<evidence type="ECO:0000313" key="1">
    <source>
        <dbReference type="EMBL" id="PUA46473.1"/>
    </source>
</evidence>
<dbReference type="Proteomes" id="UP000244178">
    <property type="component" value="Unassembled WGS sequence"/>
</dbReference>
<proteinExistence type="predicted"/>
<evidence type="ECO:0000313" key="2">
    <source>
        <dbReference type="Proteomes" id="UP000244178"/>
    </source>
</evidence>
<name>A0A2T6GQP7_9PSED</name>
<organism evidence="1 2">
    <name type="scientific">Pseudomonas protegens</name>
    <dbReference type="NCBI Taxonomy" id="380021"/>
    <lineage>
        <taxon>Bacteria</taxon>
        <taxon>Pseudomonadati</taxon>
        <taxon>Pseudomonadota</taxon>
        <taxon>Gammaproteobacteria</taxon>
        <taxon>Pseudomonadales</taxon>
        <taxon>Pseudomonadaceae</taxon>
        <taxon>Pseudomonas</taxon>
    </lineage>
</organism>
<evidence type="ECO:0008006" key="3">
    <source>
        <dbReference type="Google" id="ProtNLM"/>
    </source>
</evidence>
<gene>
    <name evidence="1" type="ORF">C5U62_00330</name>
</gene>
<dbReference type="InterPro" id="IPR021427">
    <property type="entry name" value="DUF3077"/>
</dbReference>
<protein>
    <recommendedName>
        <fullName evidence="3">DUF3077 domain-containing protein</fullName>
    </recommendedName>
</protein>
<reference evidence="1 2" key="1">
    <citation type="submission" date="2018-03" db="EMBL/GenBank/DDBJ databases">
        <title>Draft genome sequence of the plant growth promoting rhizobacterium Pseudomonas protegens strain BNJ-SS-45 isolated from wheat (Triticum aestivum) rhizosphere.</title>
        <authorList>
            <person name="Bajpai A."/>
            <person name="Shende K."/>
            <person name="Meena N."/>
            <person name="Upadhyayula S.R."/>
            <person name="Suravajhala P."/>
            <person name="Medicherla K.M."/>
            <person name="Johri B.N."/>
        </authorList>
    </citation>
    <scope>NUCLEOTIDE SEQUENCE [LARGE SCALE GENOMIC DNA]</scope>
    <source>
        <strain evidence="1 2">BNJ-SS-45</strain>
    </source>
</reference>